<evidence type="ECO:0000313" key="1">
    <source>
        <dbReference type="EMBL" id="AYL96435.1"/>
    </source>
</evidence>
<evidence type="ECO:0008006" key="3">
    <source>
        <dbReference type="Google" id="ProtNLM"/>
    </source>
</evidence>
<dbReference type="OrthoDB" id="9800843at2"/>
<evidence type="ECO:0000313" key="2">
    <source>
        <dbReference type="Proteomes" id="UP000270046"/>
    </source>
</evidence>
<gene>
    <name evidence="1" type="ORF">HYN43_014520</name>
</gene>
<proteinExistence type="predicted"/>
<dbReference type="SUPFAM" id="SSF56399">
    <property type="entry name" value="ADP-ribosylation"/>
    <property type="match status" value="1"/>
</dbReference>
<accession>A0A494VZ68</accession>
<dbReference type="Proteomes" id="UP000270046">
    <property type="component" value="Chromosome"/>
</dbReference>
<reference evidence="1 2" key="1">
    <citation type="submission" date="2018-10" db="EMBL/GenBank/DDBJ databases">
        <title>Genome sequencing of Mucilaginibacter sp. HYN0043.</title>
        <authorList>
            <person name="Kim M."/>
            <person name="Yi H."/>
        </authorList>
    </citation>
    <scope>NUCLEOTIDE SEQUENCE [LARGE SCALE GENOMIC DNA]</scope>
    <source>
        <strain evidence="1 2">HYN0043</strain>
    </source>
</reference>
<organism evidence="1 2">
    <name type="scientific">Mucilaginibacter celer</name>
    <dbReference type="NCBI Taxonomy" id="2305508"/>
    <lineage>
        <taxon>Bacteria</taxon>
        <taxon>Pseudomonadati</taxon>
        <taxon>Bacteroidota</taxon>
        <taxon>Sphingobacteriia</taxon>
        <taxon>Sphingobacteriales</taxon>
        <taxon>Sphingobacteriaceae</taxon>
        <taxon>Mucilaginibacter</taxon>
    </lineage>
</organism>
<protein>
    <recommendedName>
        <fullName evidence="3">DUF3990 domain-containing protein</fullName>
    </recommendedName>
</protein>
<dbReference type="KEGG" id="muh:HYN43_014520"/>
<sequence length="191" mass="21589">MYSDRSGLVLGFHGCDESVRDSVVLNKTQLKPSSNDHDWLGSGIYFWTNSPERALEFASQPRLKSKIKTPAVLGAVIDLKHCLDLLEYKNLTIVQDTYNLLADIMKTAGLKMPENLKPNGSSESLLRKLDCFVIESLHKLKKDAPYDSVMSVFLEGNELYDNAGLRQKNHIQICVRNPDCIKGYFIPREKV</sequence>
<name>A0A494VZ68_9SPHI</name>
<keyword evidence="2" id="KW-1185">Reference proteome</keyword>
<dbReference type="RefSeq" id="WP_119410033.1">
    <property type="nucleotide sequence ID" value="NZ_CP032869.1"/>
</dbReference>
<dbReference type="EMBL" id="CP032869">
    <property type="protein sequence ID" value="AYL96435.1"/>
    <property type="molecule type" value="Genomic_DNA"/>
</dbReference>
<dbReference type="AlphaFoldDB" id="A0A494VZ68"/>